<dbReference type="EMBL" id="CABFNP030000892">
    <property type="protein sequence ID" value="CAI6088946.1"/>
    <property type="molecule type" value="Genomic_DNA"/>
</dbReference>
<keyword evidence="5 6" id="KW-0472">Membrane</keyword>
<feature type="transmembrane region" description="Helical" evidence="6">
    <location>
        <begin position="122"/>
        <end position="150"/>
    </location>
</feature>
<feature type="transmembrane region" description="Helical" evidence="6">
    <location>
        <begin position="471"/>
        <end position="490"/>
    </location>
</feature>
<dbReference type="PIRSF" id="PIRSF006060">
    <property type="entry name" value="AA_transporter"/>
    <property type="match status" value="1"/>
</dbReference>
<accession>A0AA35M1T6</accession>
<name>A0AA35M1T6_9HYPO</name>
<feature type="transmembrane region" description="Helical" evidence="6">
    <location>
        <begin position="275"/>
        <end position="296"/>
    </location>
</feature>
<feature type="transmembrane region" description="Helical" evidence="6">
    <location>
        <begin position="234"/>
        <end position="254"/>
    </location>
</feature>
<evidence type="ECO:0000256" key="4">
    <source>
        <dbReference type="ARBA" id="ARBA00022989"/>
    </source>
</evidence>
<evidence type="ECO:0000313" key="7">
    <source>
        <dbReference type="EMBL" id="CAI6088946.1"/>
    </source>
</evidence>
<keyword evidence="4 6" id="KW-1133">Transmembrane helix</keyword>
<organism evidence="7 8">
    <name type="scientific">Clonostachys chloroleuca</name>
    <dbReference type="NCBI Taxonomy" id="1926264"/>
    <lineage>
        <taxon>Eukaryota</taxon>
        <taxon>Fungi</taxon>
        <taxon>Dikarya</taxon>
        <taxon>Ascomycota</taxon>
        <taxon>Pezizomycotina</taxon>
        <taxon>Sordariomycetes</taxon>
        <taxon>Hypocreomycetidae</taxon>
        <taxon>Hypocreales</taxon>
        <taxon>Bionectriaceae</taxon>
        <taxon>Clonostachys</taxon>
    </lineage>
</organism>
<dbReference type="GO" id="GO:0022857">
    <property type="term" value="F:transmembrane transporter activity"/>
    <property type="evidence" value="ECO:0007669"/>
    <property type="project" value="InterPro"/>
</dbReference>
<evidence type="ECO:0008006" key="9">
    <source>
        <dbReference type="Google" id="ProtNLM"/>
    </source>
</evidence>
<dbReference type="PANTHER" id="PTHR45649">
    <property type="entry name" value="AMINO-ACID PERMEASE BAT1"/>
    <property type="match status" value="1"/>
</dbReference>
<keyword evidence="8" id="KW-1185">Reference proteome</keyword>
<proteinExistence type="predicted"/>
<feature type="transmembrane region" description="Helical" evidence="6">
    <location>
        <begin position="398"/>
        <end position="420"/>
    </location>
</feature>
<dbReference type="Proteomes" id="UP001160390">
    <property type="component" value="Unassembled WGS sequence"/>
</dbReference>
<feature type="transmembrane region" description="Helical" evidence="6">
    <location>
        <begin position="162"/>
        <end position="179"/>
    </location>
</feature>
<comment type="subcellular location">
    <subcellularLocation>
        <location evidence="1">Membrane</location>
        <topology evidence="1">Multi-pass membrane protein</topology>
    </subcellularLocation>
</comment>
<evidence type="ECO:0000256" key="1">
    <source>
        <dbReference type="ARBA" id="ARBA00004141"/>
    </source>
</evidence>
<evidence type="ECO:0000256" key="6">
    <source>
        <dbReference type="SAM" id="Phobius"/>
    </source>
</evidence>
<evidence type="ECO:0000256" key="5">
    <source>
        <dbReference type="ARBA" id="ARBA00023136"/>
    </source>
</evidence>
<dbReference type="Gene3D" id="1.20.1740.10">
    <property type="entry name" value="Amino acid/polyamine transporter I"/>
    <property type="match status" value="1"/>
</dbReference>
<feature type="transmembrane region" description="Helical" evidence="6">
    <location>
        <begin position="372"/>
        <end position="392"/>
    </location>
</feature>
<dbReference type="InterPro" id="IPR002293">
    <property type="entry name" value="AA/rel_permease1"/>
</dbReference>
<dbReference type="Pfam" id="PF13520">
    <property type="entry name" value="AA_permease_2"/>
    <property type="match status" value="1"/>
</dbReference>
<comment type="caution">
    <text evidence="7">The sequence shown here is derived from an EMBL/GenBank/DDBJ whole genome shotgun (WGS) entry which is preliminary data.</text>
</comment>
<feature type="transmembrane region" description="Helical" evidence="6">
    <location>
        <begin position="35"/>
        <end position="52"/>
    </location>
</feature>
<keyword evidence="2" id="KW-0813">Transport</keyword>
<evidence type="ECO:0000313" key="8">
    <source>
        <dbReference type="Proteomes" id="UP001160390"/>
    </source>
</evidence>
<sequence length="500" mass="54070">MEKTKLGPQLSQTRDFAEGDVHDVSEPQLRRNRSFITVLGMALTITAIPYGIGGPFMAAIYGGGQLCIFVGLLVILVLQGCVAISLGELASRFPTSSGVYYWSFRLTHQKPYQHAVSYLTGWVWLIGNWTITLSVNFGFATMITATISIYQPQWVAKADETLFIFFGICILVFIICSLADRVLPLVDALAAVWNLVTIIAILLAVSIAAKTPRHTVSQALGHYDGSLSGWGDGFSFFIGLLPPAYAFASIGMVVSMAEECVDPETEVARGITMCIPLGGIAALLFVLPICFTLPVLQDILTAPYGQALPYIITIVTGSKPLALALMIMILVITLCCSLSVTTTASRCTWALSRDGLLPFSNIWSRTTFDQPLYALVLVTVLQMLLGCINLGSTSAFTAFVSVGVIALAVSYLIPISISLASGRKEVSKARWTFGKVPGLVANLVAVLWILFELVLFSMPTVVPVTAASMNYAAVVFIGFLSICMIWYLVWGRKTHSESVI</sequence>
<reference evidence="7" key="1">
    <citation type="submission" date="2023-01" db="EMBL/GenBank/DDBJ databases">
        <authorList>
            <person name="Piombo E."/>
        </authorList>
    </citation>
    <scope>NUCLEOTIDE SEQUENCE</scope>
</reference>
<feature type="transmembrane region" description="Helical" evidence="6">
    <location>
        <begin position="308"/>
        <end position="336"/>
    </location>
</feature>
<evidence type="ECO:0000256" key="3">
    <source>
        <dbReference type="ARBA" id="ARBA00022692"/>
    </source>
</evidence>
<feature type="transmembrane region" description="Helical" evidence="6">
    <location>
        <begin position="432"/>
        <end position="451"/>
    </location>
</feature>
<keyword evidence="3 6" id="KW-0812">Transmembrane</keyword>
<gene>
    <name evidence="7" type="ORF">CCHLO57077_00019462</name>
</gene>
<feature type="transmembrane region" description="Helical" evidence="6">
    <location>
        <begin position="58"/>
        <end position="86"/>
    </location>
</feature>
<dbReference type="PANTHER" id="PTHR45649:SF28">
    <property type="entry name" value="TRANSPORTER, PUTATIVE (EUROFUNG)-RELATED"/>
    <property type="match status" value="1"/>
</dbReference>
<dbReference type="AlphaFoldDB" id="A0AA35M1T6"/>
<evidence type="ECO:0000256" key="2">
    <source>
        <dbReference type="ARBA" id="ARBA00022448"/>
    </source>
</evidence>
<dbReference type="GO" id="GO:0016020">
    <property type="term" value="C:membrane"/>
    <property type="evidence" value="ECO:0007669"/>
    <property type="project" value="UniProtKB-SubCell"/>
</dbReference>
<protein>
    <recommendedName>
        <fullName evidence="9">Amino acid transporter</fullName>
    </recommendedName>
</protein>
<feature type="transmembrane region" description="Helical" evidence="6">
    <location>
        <begin position="191"/>
        <end position="209"/>
    </location>
</feature>